<dbReference type="AlphaFoldDB" id="A0A1D1V1S1"/>
<feature type="region of interest" description="Disordered" evidence="1">
    <location>
        <begin position="22"/>
        <end position="41"/>
    </location>
</feature>
<evidence type="ECO:0000256" key="2">
    <source>
        <dbReference type="SAM" id="Phobius"/>
    </source>
</evidence>
<keyword evidence="2" id="KW-0472">Membrane</keyword>
<keyword evidence="2" id="KW-1133">Transmembrane helix</keyword>
<gene>
    <name evidence="3" type="primary">RvY_06353-1</name>
    <name evidence="3" type="synonym">RvY_06353.1</name>
    <name evidence="3" type="ORF">RvY_06353</name>
</gene>
<organism evidence="3 4">
    <name type="scientific">Ramazzottius varieornatus</name>
    <name type="common">Water bear</name>
    <name type="synonym">Tardigrade</name>
    <dbReference type="NCBI Taxonomy" id="947166"/>
    <lineage>
        <taxon>Eukaryota</taxon>
        <taxon>Metazoa</taxon>
        <taxon>Ecdysozoa</taxon>
        <taxon>Tardigrada</taxon>
        <taxon>Eutardigrada</taxon>
        <taxon>Parachela</taxon>
        <taxon>Hypsibioidea</taxon>
        <taxon>Ramazzottiidae</taxon>
        <taxon>Ramazzottius</taxon>
    </lineage>
</organism>
<proteinExistence type="predicted"/>
<evidence type="ECO:0000256" key="1">
    <source>
        <dbReference type="SAM" id="MobiDB-lite"/>
    </source>
</evidence>
<comment type="caution">
    <text evidence="3">The sequence shown here is derived from an EMBL/GenBank/DDBJ whole genome shotgun (WGS) entry which is preliminary data.</text>
</comment>
<protein>
    <submittedName>
        <fullName evidence="3">Uncharacterized protein</fullName>
    </submittedName>
</protein>
<name>A0A1D1V1S1_RAMVA</name>
<keyword evidence="2" id="KW-0812">Transmembrane</keyword>
<evidence type="ECO:0000313" key="3">
    <source>
        <dbReference type="EMBL" id="GAU94615.1"/>
    </source>
</evidence>
<reference evidence="3 4" key="1">
    <citation type="journal article" date="2016" name="Nat. Commun.">
        <title>Extremotolerant tardigrade genome and improved radiotolerance of human cultured cells by tardigrade-unique protein.</title>
        <authorList>
            <person name="Hashimoto T."/>
            <person name="Horikawa D.D."/>
            <person name="Saito Y."/>
            <person name="Kuwahara H."/>
            <person name="Kozuka-Hata H."/>
            <person name="Shin-I T."/>
            <person name="Minakuchi Y."/>
            <person name="Ohishi K."/>
            <person name="Motoyama A."/>
            <person name="Aizu T."/>
            <person name="Enomoto A."/>
            <person name="Kondo K."/>
            <person name="Tanaka S."/>
            <person name="Hara Y."/>
            <person name="Koshikawa S."/>
            <person name="Sagara H."/>
            <person name="Miura T."/>
            <person name="Yokobori S."/>
            <person name="Miyagawa K."/>
            <person name="Suzuki Y."/>
            <person name="Kubo T."/>
            <person name="Oyama M."/>
            <person name="Kohara Y."/>
            <person name="Fujiyama A."/>
            <person name="Arakawa K."/>
            <person name="Katayama T."/>
            <person name="Toyoda A."/>
            <person name="Kunieda T."/>
        </authorList>
    </citation>
    <scope>NUCLEOTIDE SEQUENCE [LARGE SCALE GENOMIC DNA]</scope>
    <source>
        <strain evidence="3 4">YOKOZUNA-1</strain>
    </source>
</reference>
<dbReference type="EMBL" id="BDGG01000002">
    <property type="protein sequence ID" value="GAU94615.1"/>
    <property type="molecule type" value="Genomic_DNA"/>
</dbReference>
<evidence type="ECO:0000313" key="4">
    <source>
        <dbReference type="Proteomes" id="UP000186922"/>
    </source>
</evidence>
<accession>A0A1D1V1S1</accession>
<dbReference type="Proteomes" id="UP000186922">
    <property type="component" value="Unassembled WGS sequence"/>
</dbReference>
<keyword evidence="4" id="KW-1185">Reference proteome</keyword>
<feature type="transmembrane region" description="Helical" evidence="2">
    <location>
        <begin position="48"/>
        <end position="70"/>
    </location>
</feature>
<sequence>MAAKTFRRLVLSAWPCLSNEEVSRKNRTRKRRASVGERSSAARKVERFLLYLPVAMPAGSLSSGTILNLLDRKAIGQGIAFNFATDITAANQMSKSARWKIGPKCHDLKRPTALL</sequence>